<evidence type="ECO:0000256" key="1">
    <source>
        <dbReference type="SAM" id="Phobius"/>
    </source>
</evidence>
<comment type="caution">
    <text evidence="2">The sequence shown here is derived from an EMBL/GenBank/DDBJ whole genome shotgun (WGS) entry which is preliminary data.</text>
</comment>
<dbReference type="STRING" id="398512.Bccel_0805"/>
<keyword evidence="1" id="KW-0472">Membrane</keyword>
<proteinExistence type="predicted"/>
<feature type="transmembrane region" description="Helical" evidence="1">
    <location>
        <begin position="236"/>
        <end position="257"/>
    </location>
</feature>
<dbReference type="RefSeq" id="WP_036941036.1">
    <property type="nucleotide sequence ID" value="NZ_JQKC01000014.1"/>
</dbReference>
<keyword evidence="3" id="KW-1185">Reference proteome</keyword>
<name>A0A0L6JII9_9FIRM</name>
<keyword evidence="1" id="KW-1133">Transmembrane helix</keyword>
<evidence type="ECO:0000313" key="2">
    <source>
        <dbReference type="EMBL" id="KNY25545.1"/>
    </source>
</evidence>
<organism evidence="2 3">
    <name type="scientific">Pseudobacteroides cellulosolvens ATCC 35603 = DSM 2933</name>
    <dbReference type="NCBI Taxonomy" id="398512"/>
    <lineage>
        <taxon>Bacteria</taxon>
        <taxon>Bacillati</taxon>
        <taxon>Bacillota</taxon>
        <taxon>Clostridia</taxon>
        <taxon>Eubacteriales</taxon>
        <taxon>Oscillospiraceae</taxon>
        <taxon>Pseudobacteroides</taxon>
    </lineage>
</organism>
<dbReference type="Pfam" id="PF17231">
    <property type="entry name" value="DUF5305"/>
    <property type="match status" value="1"/>
</dbReference>
<evidence type="ECO:0000313" key="3">
    <source>
        <dbReference type="Proteomes" id="UP000036923"/>
    </source>
</evidence>
<protein>
    <submittedName>
        <fullName evidence="2">Uncharacterized protein</fullName>
    </submittedName>
</protein>
<dbReference type="AlphaFoldDB" id="A0A0L6JII9"/>
<feature type="transmembrane region" description="Helical" evidence="1">
    <location>
        <begin position="12"/>
        <end position="33"/>
    </location>
</feature>
<gene>
    <name evidence="2" type="ORF">Bccel_0805</name>
</gene>
<keyword evidence="1" id="KW-0812">Transmembrane</keyword>
<dbReference type="eggNOG" id="ENOG5032USY">
    <property type="taxonomic scope" value="Bacteria"/>
</dbReference>
<dbReference type="OrthoDB" id="1952037at2"/>
<dbReference type="InterPro" id="IPR035185">
    <property type="entry name" value="DUF5305"/>
</dbReference>
<dbReference type="Proteomes" id="UP000036923">
    <property type="component" value="Unassembled WGS sequence"/>
</dbReference>
<sequence length="344" mass="39414">MAMELSKPIKLRLIIIFLGFSIFSSTLLVYSLLQRKTVEITEKKDVGNHKGIISYDVNLKPNPIYNSEIPNSGEKYITGMIENINMNFDYNFTGNTGGDVAVDYSISATIEAYEQNGEKERLWSKSYLLEPKVREKSKGNISINRKLILELEKYNSFVKNVLEEYKINSKANLIINFNISVEAHDSVNGIYRNSIAPNLIIPLSEDYFVITGDKEIKENCIIENIKPVVIIKSNQVIFFSIIVGICVLGLFILFLYVRGKETSEQNKKVQYILRKYNMRIVNICDERYLTLDNSIRVHSFDDLLKASDELGKPILYNILDNDKSSNFFILSENKNFICTVTDCN</sequence>
<accession>A0A0L6JII9</accession>
<dbReference type="EMBL" id="LGTC01000001">
    <property type="protein sequence ID" value="KNY25545.1"/>
    <property type="molecule type" value="Genomic_DNA"/>
</dbReference>
<reference evidence="3" key="1">
    <citation type="submission" date="2015-07" db="EMBL/GenBank/DDBJ databases">
        <title>Near-Complete Genome Sequence of the Cellulolytic Bacterium Bacteroides (Pseudobacteroides) cellulosolvens ATCC 35603.</title>
        <authorList>
            <person name="Dassa B."/>
            <person name="Utturkar S.M."/>
            <person name="Klingeman D.M."/>
            <person name="Hurt R.A."/>
            <person name="Keller M."/>
            <person name="Xu J."/>
            <person name="Reddy Y.H.K."/>
            <person name="Borovok I."/>
            <person name="Grinberg I.R."/>
            <person name="Lamed R."/>
            <person name="Zhivin O."/>
            <person name="Bayer E.A."/>
            <person name="Brown S.D."/>
        </authorList>
    </citation>
    <scope>NUCLEOTIDE SEQUENCE [LARGE SCALE GENOMIC DNA]</scope>
    <source>
        <strain evidence="3">DSM 2933</strain>
    </source>
</reference>